<dbReference type="GO" id="GO:0031179">
    <property type="term" value="P:peptide modification"/>
    <property type="evidence" value="ECO:0007669"/>
    <property type="project" value="InterPro"/>
</dbReference>
<dbReference type="GO" id="GO:0005886">
    <property type="term" value="C:plasma membrane"/>
    <property type="evidence" value="ECO:0007669"/>
    <property type="project" value="TreeGrafter"/>
</dbReference>
<dbReference type="InterPro" id="IPR007822">
    <property type="entry name" value="LANC-like"/>
</dbReference>
<gene>
    <name evidence="2" type="ORF">LSUE1_G007985</name>
</gene>
<dbReference type="AlphaFoldDB" id="A0A8T9BT28"/>
<evidence type="ECO:0000313" key="3">
    <source>
        <dbReference type="Proteomes" id="UP000469558"/>
    </source>
</evidence>
<dbReference type="Pfam" id="PF05147">
    <property type="entry name" value="LANC_like"/>
    <property type="match status" value="1"/>
</dbReference>
<keyword evidence="1" id="KW-0479">Metal-binding</keyword>
<proteinExistence type="predicted"/>
<dbReference type="GO" id="GO:0046872">
    <property type="term" value="F:metal ion binding"/>
    <property type="evidence" value="ECO:0007669"/>
    <property type="project" value="UniProtKB-KW"/>
</dbReference>
<reference evidence="2 3" key="1">
    <citation type="submission" date="2018-05" db="EMBL/GenBank/DDBJ databases">
        <title>Genome sequencing and assembly of the regulated plant pathogen Lachnellula willkommii and related sister species for the development of diagnostic species identification markers.</title>
        <authorList>
            <person name="Giroux E."/>
            <person name="Bilodeau G."/>
        </authorList>
    </citation>
    <scope>NUCLEOTIDE SEQUENCE [LARGE SCALE GENOMIC DNA]</scope>
    <source>
        <strain evidence="2 3">CBS 268.59</strain>
    </source>
</reference>
<organism evidence="2 3">
    <name type="scientific">Lachnellula suecica</name>
    <dbReference type="NCBI Taxonomy" id="602035"/>
    <lineage>
        <taxon>Eukaryota</taxon>
        <taxon>Fungi</taxon>
        <taxon>Dikarya</taxon>
        <taxon>Ascomycota</taxon>
        <taxon>Pezizomycotina</taxon>
        <taxon>Leotiomycetes</taxon>
        <taxon>Helotiales</taxon>
        <taxon>Lachnaceae</taxon>
        <taxon>Lachnellula</taxon>
    </lineage>
</organism>
<dbReference type="InterPro" id="IPR012341">
    <property type="entry name" value="6hp_glycosidase-like_sf"/>
</dbReference>
<dbReference type="EMBL" id="QGMK01002405">
    <property type="protein sequence ID" value="TVY58911.1"/>
    <property type="molecule type" value="Genomic_DNA"/>
</dbReference>
<evidence type="ECO:0000256" key="1">
    <source>
        <dbReference type="PIRSR" id="PIRSR607822-1"/>
    </source>
</evidence>
<keyword evidence="1" id="KW-0862">Zinc</keyword>
<accession>A0A8T9BT28</accession>
<dbReference type="CDD" id="cd04794">
    <property type="entry name" value="euk_LANCL"/>
    <property type="match status" value="1"/>
</dbReference>
<feature type="binding site" evidence="1">
    <location>
        <position position="307"/>
    </location>
    <ligand>
        <name>Zn(2+)</name>
        <dbReference type="ChEBI" id="CHEBI:29105"/>
    </ligand>
</feature>
<evidence type="ECO:0000313" key="2">
    <source>
        <dbReference type="EMBL" id="TVY58911.1"/>
    </source>
</evidence>
<dbReference type="PANTHER" id="PTHR12736">
    <property type="entry name" value="LANC-LIKE PROTEIN"/>
    <property type="match status" value="1"/>
</dbReference>
<dbReference type="SUPFAM" id="SSF158745">
    <property type="entry name" value="LanC-like"/>
    <property type="match status" value="1"/>
</dbReference>
<dbReference type="GO" id="GO:0005975">
    <property type="term" value="P:carbohydrate metabolic process"/>
    <property type="evidence" value="ECO:0007669"/>
    <property type="project" value="InterPro"/>
</dbReference>
<feature type="binding site" evidence="1">
    <location>
        <position position="259"/>
    </location>
    <ligand>
        <name>Zn(2+)</name>
        <dbReference type="ChEBI" id="CHEBI:29105"/>
    </ligand>
</feature>
<dbReference type="SMART" id="SM01260">
    <property type="entry name" value="LANC_like"/>
    <property type="match status" value="1"/>
</dbReference>
<keyword evidence="3" id="KW-1185">Reference proteome</keyword>
<comment type="caution">
    <text evidence="2">The sequence shown here is derived from an EMBL/GenBank/DDBJ whole genome shotgun (WGS) entry which is preliminary data.</text>
</comment>
<dbReference type="PRINTS" id="PR01950">
    <property type="entry name" value="LANCSUPER"/>
</dbReference>
<feature type="binding site" evidence="1">
    <location>
        <position position="308"/>
    </location>
    <ligand>
        <name>Zn(2+)</name>
        <dbReference type="ChEBI" id="CHEBI:29105"/>
    </ligand>
</feature>
<dbReference type="Proteomes" id="UP000469558">
    <property type="component" value="Unassembled WGS sequence"/>
</dbReference>
<name>A0A8T9BT28_9HELO</name>
<dbReference type="PANTHER" id="PTHR12736:SF7">
    <property type="entry name" value="LANC-LIKE PROTEIN 3"/>
    <property type="match status" value="1"/>
</dbReference>
<protein>
    <submittedName>
        <fullName evidence="2">LanC-like protein 3-like protein</fullName>
    </submittedName>
</protein>
<dbReference type="OrthoDB" id="10257263at2759"/>
<dbReference type="Gene3D" id="1.50.10.10">
    <property type="match status" value="1"/>
</dbReference>
<sequence length="395" mass="44469">MAVDPSKRPKGNRFFMNEAASQIRLGDPKEYLIQSASRLVRDCPPKLPWTAPFRGEVHRGLFLGPTSIAYFFWILSTKHGDLEIERKLPIDWCKAYLDLGQDTVPPLLNTGCGITNDFLASNALKACVYQSERHATKVLEALSKPDTDPTWVEYLKGRAGALYLLRVIRKWLPGMTEAINQVIKSLIDEMIPQQPWVWEEKRYLGTVHGEIGALTQIILSDPSYAPKLQHTLAAFLELQDSDGNWATVDGFDTKLVQFCHGAPGTVLSLLTIKEHFPALHSQIDAAVALGRELIWEKGLLKKEPNICHGILGNALALETRQREQFLCLGTPERIKQGVAAGVFEKDWDSFCLLWGEAGRAWLWMEVWDGGEGKCVAYSDFIRYVWRGLMLARAHL</sequence>